<accession>E8Q6V1</accession>
<keyword evidence="4" id="KW-0482">Metalloprotease</keyword>
<keyword evidence="3" id="KW-0378">Hydrolase</keyword>
<feature type="domain" description="Metalloprotease TldD/E C-terminal" evidence="7">
    <location>
        <begin position="257"/>
        <end position="490"/>
    </location>
</feature>
<dbReference type="InterPro" id="IPR051463">
    <property type="entry name" value="Peptidase_U62_metallo"/>
</dbReference>
<dbReference type="PANTHER" id="PTHR30624">
    <property type="entry name" value="UNCHARACTERIZED PROTEIN TLDD AND PMBA"/>
    <property type="match status" value="1"/>
</dbReference>
<name>E8Q6V1_BLOVB</name>
<dbReference type="InterPro" id="IPR002510">
    <property type="entry name" value="Metalloprtase-TldD/E_N"/>
</dbReference>
<dbReference type="EMBL" id="CP002189">
    <property type="protein sequence ID" value="ADV33698.1"/>
    <property type="molecule type" value="Genomic_DNA"/>
</dbReference>
<dbReference type="Pfam" id="PF19289">
    <property type="entry name" value="PmbA_TldD_3rd"/>
    <property type="match status" value="1"/>
</dbReference>
<reference evidence="9 10" key="1">
    <citation type="journal article" date="2010" name="BMC Genomics">
        <title>Unprecedented loss of ammonia assimilation capability in a urease-encoding bacterial mutualist.</title>
        <authorList>
            <person name="Williams L.E."/>
            <person name="Wernegreen J.J."/>
        </authorList>
    </citation>
    <scope>NUCLEOTIDE SEQUENCE [LARGE SCALE GENOMIC DNA]</scope>
    <source>
        <strain evidence="9 10">BVAF</strain>
    </source>
</reference>
<protein>
    <submittedName>
        <fullName evidence="9">Modulator of DNA gyrase</fullName>
    </submittedName>
</protein>
<dbReference type="AlphaFoldDB" id="E8Q6V1"/>
<evidence type="ECO:0000313" key="9">
    <source>
        <dbReference type="EMBL" id="ADV33698.1"/>
    </source>
</evidence>
<dbReference type="NCBIfam" id="NF008006">
    <property type="entry name" value="PRK10735.1"/>
    <property type="match status" value="1"/>
</dbReference>
<comment type="similarity">
    <text evidence="1">Belongs to the peptidase U62 family.</text>
</comment>
<evidence type="ECO:0000259" key="8">
    <source>
        <dbReference type="Pfam" id="PF19290"/>
    </source>
</evidence>
<evidence type="ECO:0000256" key="3">
    <source>
        <dbReference type="ARBA" id="ARBA00022801"/>
    </source>
</evidence>
<gene>
    <name evidence="9" type="primary">tldD</name>
    <name evidence="9" type="ordered locus">BVAF_300</name>
</gene>
<evidence type="ECO:0000259" key="7">
    <source>
        <dbReference type="Pfam" id="PF19289"/>
    </source>
</evidence>
<feature type="domain" description="Metalloprotease TldD/E central" evidence="8">
    <location>
        <begin position="135"/>
        <end position="225"/>
    </location>
</feature>
<dbReference type="Proteomes" id="UP000007464">
    <property type="component" value="Chromosome"/>
</dbReference>
<dbReference type="InterPro" id="IPR045569">
    <property type="entry name" value="Metalloprtase-TldD/E_C"/>
</dbReference>
<dbReference type="KEGG" id="bva:BVAF_300"/>
<dbReference type="Gene3D" id="3.30.2290.10">
    <property type="entry name" value="PmbA/TldD superfamily"/>
    <property type="match status" value="1"/>
</dbReference>
<dbReference type="STRING" id="859654.BVAF_300"/>
<evidence type="ECO:0000313" key="10">
    <source>
        <dbReference type="Proteomes" id="UP000007464"/>
    </source>
</evidence>
<keyword evidence="10" id="KW-1185">Reference proteome</keyword>
<dbReference type="InterPro" id="IPR025502">
    <property type="entry name" value="TldD"/>
</dbReference>
<dbReference type="PANTHER" id="PTHR30624:SF4">
    <property type="entry name" value="METALLOPROTEASE TLDD"/>
    <property type="match status" value="1"/>
</dbReference>
<dbReference type="GO" id="GO:0005829">
    <property type="term" value="C:cytosol"/>
    <property type="evidence" value="ECO:0007669"/>
    <property type="project" value="TreeGrafter"/>
</dbReference>
<dbReference type="GO" id="GO:0006508">
    <property type="term" value="P:proteolysis"/>
    <property type="evidence" value="ECO:0007669"/>
    <property type="project" value="UniProtKB-KW"/>
</dbReference>
<evidence type="ECO:0000259" key="6">
    <source>
        <dbReference type="Pfam" id="PF01523"/>
    </source>
</evidence>
<comment type="function">
    <text evidence="5">Metalloprotease involved in CcdA degradation. Suppresses the inhibitory activity of the carbon storage regulator (CsrA).</text>
</comment>
<evidence type="ECO:0000256" key="5">
    <source>
        <dbReference type="ARBA" id="ARBA00025682"/>
    </source>
</evidence>
<dbReference type="InterPro" id="IPR045570">
    <property type="entry name" value="Metalloprtase-TldD/E_cen_dom"/>
</dbReference>
<feature type="domain" description="Metalloprotease TldD/E N-terminal" evidence="6">
    <location>
        <begin position="37"/>
        <end position="92"/>
    </location>
</feature>
<evidence type="ECO:0000256" key="4">
    <source>
        <dbReference type="ARBA" id="ARBA00023049"/>
    </source>
</evidence>
<dbReference type="InterPro" id="IPR036059">
    <property type="entry name" value="TldD/PmbA_sf"/>
</dbReference>
<dbReference type="Pfam" id="PF01523">
    <property type="entry name" value="PmbA_TldD_1st"/>
    <property type="match status" value="1"/>
</dbReference>
<dbReference type="GO" id="GO:0008237">
    <property type="term" value="F:metallopeptidase activity"/>
    <property type="evidence" value="ECO:0007669"/>
    <property type="project" value="UniProtKB-KW"/>
</dbReference>
<dbReference type="SUPFAM" id="SSF111283">
    <property type="entry name" value="Putative modulator of DNA gyrase, PmbA/TldD"/>
    <property type="match status" value="1"/>
</dbReference>
<proteinExistence type="inferred from homology"/>
<dbReference type="Pfam" id="PF19290">
    <property type="entry name" value="PmbA_TldD_2nd"/>
    <property type="match status" value="1"/>
</dbReference>
<evidence type="ECO:0000256" key="1">
    <source>
        <dbReference type="ARBA" id="ARBA00005836"/>
    </source>
</evidence>
<dbReference type="HOGENOM" id="CLU_026425_1_0_6"/>
<evidence type="ECO:0000256" key="2">
    <source>
        <dbReference type="ARBA" id="ARBA00022670"/>
    </source>
</evidence>
<keyword evidence="2" id="KW-0645">Protease</keyword>
<organism evidence="9 10">
    <name type="scientific">Blochmanniella vafra (strain BVAF)</name>
    <dbReference type="NCBI Taxonomy" id="859654"/>
    <lineage>
        <taxon>Bacteria</taxon>
        <taxon>Pseudomonadati</taxon>
        <taxon>Pseudomonadota</taxon>
        <taxon>Gammaproteobacteria</taxon>
        <taxon>Enterobacterales</taxon>
        <taxon>Enterobacteriaceae</taxon>
        <taxon>ant endosymbionts</taxon>
        <taxon>Candidatus Blochmanniella</taxon>
    </lineage>
</organism>
<dbReference type="RefSeq" id="WP_013516623.1">
    <property type="nucleotide sequence ID" value="NC_014909.2"/>
</dbReference>
<dbReference type="PIRSF" id="PIRSF004919">
    <property type="entry name" value="TldD"/>
    <property type="match status" value="1"/>
</dbReference>
<dbReference type="InterPro" id="IPR035068">
    <property type="entry name" value="TldD/PmbA_N"/>
</dbReference>
<dbReference type="OrthoDB" id="9803213at2"/>
<sequence>MSIEFVSQQILVPNKLQISDLSYLLGMAESFNIDYSDLYFQSRFYENWILEDKIIKSGSYHVNQGVGIRVIVGEKTGFSYTNKLVLDSLVHSMNDAIGIVNSNNFKNAMKCDNREVELLFSKREKEKNAYLNVNPLSAMSNEEKIDLLIRIDKIARHEHSYVKTVQATLSGMYEQILVAATDGTLSADIRPLIRLSILVQVEHNGRREQGFSGGGGRSGYDYFLNNIIHGESCIDHWTKNAVKMGVTNLKSISAPIGTMPVVLGPGWPGILIHEAVGHGLESDFNRKGSSVFSKEIGKKVASELCTIVDDATFKLSRGSLIIDDEGIPGQYNILIKDGVLQGYMQDKLNSKFMGVCSTGNGRRESYSDLPMPRMTNTYMLPGKSTPEEIINSIEYGVYATNFGGGQVDITSGKFVFSTSEAFLIEKGNITNSIKGATLIGSGIEIMQNISMIGNDLLLDSGIGTCVKNGQKIPVSVGQPTIKLNKITIGGVT</sequence>